<organism evidence="1 2">
    <name type="scientific">Toxocara canis</name>
    <name type="common">Canine roundworm</name>
    <dbReference type="NCBI Taxonomy" id="6265"/>
    <lineage>
        <taxon>Eukaryota</taxon>
        <taxon>Metazoa</taxon>
        <taxon>Ecdysozoa</taxon>
        <taxon>Nematoda</taxon>
        <taxon>Chromadorea</taxon>
        <taxon>Rhabditida</taxon>
        <taxon>Spirurina</taxon>
        <taxon>Ascaridomorpha</taxon>
        <taxon>Ascaridoidea</taxon>
        <taxon>Toxocaridae</taxon>
        <taxon>Toxocara</taxon>
    </lineage>
</organism>
<evidence type="ECO:0000313" key="2">
    <source>
        <dbReference type="Proteomes" id="UP000031036"/>
    </source>
</evidence>
<dbReference type="Proteomes" id="UP000031036">
    <property type="component" value="Unassembled WGS sequence"/>
</dbReference>
<accession>A0A0B2V2Z9</accession>
<comment type="caution">
    <text evidence="1">The sequence shown here is derived from an EMBL/GenBank/DDBJ whole genome shotgun (WGS) entry which is preliminary data.</text>
</comment>
<sequence length="156" mass="17661">MVNSSSICASSLLIRKVQLPGSMLREVEEEASKLVSKSFCDTLWLTKAREELDKLKGQLTESNYKAFVLVLNAQIVERITCITGSIYDDRIYPLIVKLDFVIKESERMARTPALDHFQAYAKCVLLQRVGDFLLSRHSRVTFISKLSLATSKRSIS</sequence>
<gene>
    <name evidence="1" type="ORF">Tcan_03513</name>
</gene>
<evidence type="ECO:0000313" key="1">
    <source>
        <dbReference type="EMBL" id="KHN77791.1"/>
    </source>
</evidence>
<protein>
    <submittedName>
        <fullName evidence="1">Uncharacterized protein</fullName>
    </submittedName>
</protein>
<dbReference type="AlphaFoldDB" id="A0A0B2V2Z9"/>
<dbReference type="STRING" id="6265.A0A0B2V2Z9"/>
<reference evidence="1 2" key="1">
    <citation type="submission" date="2014-11" db="EMBL/GenBank/DDBJ databases">
        <title>Genetic blueprint of the zoonotic pathogen Toxocara canis.</title>
        <authorList>
            <person name="Zhu X.-Q."/>
            <person name="Korhonen P.K."/>
            <person name="Cai H."/>
            <person name="Young N.D."/>
            <person name="Nejsum P."/>
            <person name="von Samson-Himmelstjerna G."/>
            <person name="Boag P.R."/>
            <person name="Tan P."/>
            <person name="Li Q."/>
            <person name="Min J."/>
            <person name="Yang Y."/>
            <person name="Wang X."/>
            <person name="Fang X."/>
            <person name="Hall R.S."/>
            <person name="Hofmann A."/>
            <person name="Sternberg P.W."/>
            <person name="Jex A.R."/>
            <person name="Gasser R.B."/>
        </authorList>
    </citation>
    <scope>NUCLEOTIDE SEQUENCE [LARGE SCALE GENOMIC DNA]</scope>
    <source>
        <strain evidence="1">PN_DK_2014</strain>
    </source>
</reference>
<name>A0A0B2V2Z9_TOXCA</name>
<dbReference type="OrthoDB" id="5790596at2759"/>
<dbReference type="EMBL" id="JPKZ01002225">
    <property type="protein sequence ID" value="KHN77791.1"/>
    <property type="molecule type" value="Genomic_DNA"/>
</dbReference>
<keyword evidence="2" id="KW-1185">Reference proteome</keyword>
<proteinExistence type="predicted"/>